<organism evidence="7 8">
    <name type="scientific">Cryphonectria parasitica (strain ATCC 38755 / EP155)</name>
    <dbReference type="NCBI Taxonomy" id="660469"/>
    <lineage>
        <taxon>Eukaryota</taxon>
        <taxon>Fungi</taxon>
        <taxon>Dikarya</taxon>
        <taxon>Ascomycota</taxon>
        <taxon>Pezizomycotina</taxon>
        <taxon>Sordariomycetes</taxon>
        <taxon>Sordariomycetidae</taxon>
        <taxon>Diaporthales</taxon>
        <taxon>Cryphonectriaceae</taxon>
        <taxon>Cryphonectria-Endothia species complex</taxon>
        <taxon>Cryphonectria</taxon>
    </lineage>
</organism>
<keyword evidence="4 6" id="KW-1133">Transmembrane helix</keyword>
<feature type="non-terminal residue" evidence="7">
    <location>
        <position position="255"/>
    </location>
</feature>
<feature type="transmembrane region" description="Helical" evidence="6">
    <location>
        <begin position="145"/>
        <end position="164"/>
    </location>
</feature>
<evidence type="ECO:0000256" key="4">
    <source>
        <dbReference type="ARBA" id="ARBA00022989"/>
    </source>
</evidence>
<dbReference type="GO" id="GO:0015123">
    <property type="term" value="F:acetate transmembrane transporter activity"/>
    <property type="evidence" value="ECO:0007669"/>
    <property type="project" value="TreeGrafter"/>
</dbReference>
<reference evidence="7" key="1">
    <citation type="journal article" date="2020" name="Phytopathology">
        <title>Genome sequence of the chestnut blight fungus Cryphonectria parasitica EP155: A fundamental resource for an archetypical invasive plant pathogen.</title>
        <authorList>
            <person name="Crouch J.A."/>
            <person name="Dawe A."/>
            <person name="Aerts A."/>
            <person name="Barry K."/>
            <person name="Churchill A.C.L."/>
            <person name="Grimwood J."/>
            <person name="Hillman B."/>
            <person name="Milgroom M.G."/>
            <person name="Pangilinan J."/>
            <person name="Smith M."/>
            <person name="Salamov A."/>
            <person name="Schmutz J."/>
            <person name="Yadav J."/>
            <person name="Grigoriev I.V."/>
            <person name="Nuss D."/>
        </authorList>
    </citation>
    <scope>NUCLEOTIDE SEQUENCE</scope>
    <source>
        <strain evidence="7">EP155</strain>
    </source>
</reference>
<evidence type="ECO:0000313" key="7">
    <source>
        <dbReference type="EMBL" id="KAF3760949.1"/>
    </source>
</evidence>
<proteinExistence type="inferred from homology"/>
<keyword evidence="3 6" id="KW-0812">Transmembrane</keyword>
<dbReference type="Pfam" id="PF01184">
    <property type="entry name" value="Gpr1_Fun34_YaaH"/>
    <property type="match status" value="1"/>
</dbReference>
<comment type="subcellular location">
    <subcellularLocation>
        <location evidence="1">Membrane</location>
        <topology evidence="1">Multi-pass membrane protein</topology>
    </subcellularLocation>
</comment>
<dbReference type="GO" id="GO:0005886">
    <property type="term" value="C:plasma membrane"/>
    <property type="evidence" value="ECO:0007669"/>
    <property type="project" value="TreeGrafter"/>
</dbReference>
<feature type="transmembrane region" description="Helical" evidence="6">
    <location>
        <begin position="76"/>
        <end position="94"/>
    </location>
</feature>
<name>A0A9P4XTX3_CRYP1</name>
<accession>A0A9P4XTX3</accession>
<gene>
    <name evidence="7" type="ORF">M406DRAFT_18130</name>
</gene>
<dbReference type="PANTHER" id="PTHR31123">
    <property type="entry name" value="ACCUMULATION OF DYADS PROTEIN 2-RELATED"/>
    <property type="match status" value="1"/>
</dbReference>
<evidence type="ECO:0000256" key="5">
    <source>
        <dbReference type="ARBA" id="ARBA00023136"/>
    </source>
</evidence>
<feature type="transmembrane region" description="Helical" evidence="6">
    <location>
        <begin position="171"/>
        <end position="193"/>
    </location>
</feature>
<dbReference type="EMBL" id="MU032352">
    <property type="protein sequence ID" value="KAF3760949.1"/>
    <property type="molecule type" value="Genomic_DNA"/>
</dbReference>
<dbReference type="AlphaFoldDB" id="A0A9P4XTX3"/>
<dbReference type="RefSeq" id="XP_040771928.1">
    <property type="nucleotide sequence ID" value="XM_040915424.1"/>
</dbReference>
<protein>
    <recommendedName>
        <fullName evidence="9">GPR1/FUN34/YaaH-class plasma membrane protein</fullName>
    </recommendedName>
</protein>
<evidence type="ECO:0000256" key="2">
    <source>
        <dbReference type="ARBA" id="ARBA00005587"/>
    </source>
</evidence>
<keyword evidence="5 6" id="KW-0472">Membrane</keyword>
<evidence type="ECO:0000256" key="3">
    <source>
        <dbReference type="ARBA" id="ARBA00022692"/>
    </source>
</evidence>
<sequence>ALNRAKTTGAVSISAELFEKLYLSPKNEVNGELRRTFGNPTPIGLVGFLLSLSPLSCSLMGWRGASSTGAVGIPDYFFFGGVLMILGGILEWVLGNSFPCVVFVTFGAFWLTFAGTLNPAFAAYSSYAATGQPAATGLETQGFNASFGFFQVFMAVVCFCFLLASVRTNICFVFIFFTLFLTFTMLTSAYWYLAEDYTGNAATAGKFIIAAGAFAFMACMFGWWIFLAIILESVDFPISLPVGDLSSTVKGRSQR</sequence>
<dbReference type="InterPro" id="IPR051633">
    <property type="entry name" value="AceTr"/>
</dbReference>
<comment type="caution">
    <text evidence="7">The sequence shown here is derived from an EMBL/GenBank/DDBJ whole genome shotgun (WGS) entry which is preliminary data.</text>
</comment>
<dbReference type="InterPro" id="IPR000791">
    <property type="entry name" value="Gpr1/Fun34/SatP-like"/>
</dbReference>
<keyword evidence="8" id="KW-1185">Reference proteome</keyword>
<comment type="similarity">
    <text evidence="2">Belongs to the acetate uptake transporter (AceTr) (TC 2.A.96) family.</text>
</comment>
<feature type="transmembrane region" description="Helical" evidence="6">
    <location>
        <begin position="101"/>
        <end position="125"/>
    </location>
</feature>
<evidence type="ECO:0000256" key="6">
    <source>
        <dbReference type="SAM" id="Phobius"/>
    </source>
</evidence>
<evidence type="ECO:0000313" key="8">
    <source>
        <dbReference type="Proteomes" id="UP000803844"/>
    </source>
</evidence>
<feature type="non-terminal residue" evidence="7">
    <location>
        <position position="1"/>
    </location>
</feature>
<dbReference type="OrthoDB" id="3648309at2759"/>
<feature type="transmembrane region" description="Helical" evidence="6">
    <location>
        <begin position="43"/>
        <end position="64"/>
    </location>
</feature>
<feature type="transmembrane region" description="Helical" evidence="6">
    <location>
        <begin position="205"/>
        <end position="231"/>
    </location>
</feature>
<dbReference type="PANTHER" id="PTHR31123:SF4">
    <property type="entry name" value="PROTEIN ALCS"/>
    <property type="match status" value="1"/>
</dbReference>
<evidence type="ECO:0000256" key="1">
    <source>
        <dbReference type="ARBA" id="ARBA00004141"/>
    </source>
</evidence>
<evidence type="ECO:0008006" key="9">
    <source>
        <dbReference type="Google" id="ProtNLM"/>
    </source>
</evidence>
<dbReference type="GeneID" id="63832553"/>
<dbReference type="Proteomes" id="UP000803844">
    <property type="component" value="Unassembled WGS sequence"/>
</dbReference>